<dbReference type="AlphaFoldDB" id="A0A8J8Q7T2"/>
<accession>A0A8J8Q7T2</accession>
<reference evidence="2" key="1">
    <citation type="submission" date="2017-11" db="EMBL/GenBank/DDBJ databases">
        <authorList>
            <person name="Kajale S.C."/>
            <person name="Sharma A."/>
        </authorList>
    </citation>
    <scope>NUCLEOTIDE SEQUENCE</scope>
    <source>
        <strain evidence="2">LS1_42</strain>
    </source>
</reference>
<dbReference type="SUPFAM" id="SSF53448">
    <property type="entry name" value="Nucleotide-diphospho-sugar transferases"/>
    <property type="match status" value="1"/>
</dbReference>
<dbReference type="InterPro" id="IPR050834">
    <property type="entry name" value="Glycosyltransf_2"/>
</dbReference>
<keyword evidence="3" id="KW-1185">Reference proteome</keyword>
<dbReference type="RefSeq" id="WP_148857882.1">
    <property type="nucleotide sequence ID" value="NZ_PHNJ01000004.1"/>
</dbReference>
<dbReference type="OrthoDB" id="46222at2157"/>
<comment type="caution">
    <text evidence="2">The sequence shown here is derived from an EMBL/GenBank/DDBJ whole genome shotgun (WGS) entry which is preliminary data.</text>
</comment>
<dbReference type="Pfam" id="PF00535">
    <property type="entry name" value="Glycos_transf_2"/>
    <property type="match status" value="1"/>
</dbReference>
<feature type="domain" description="Glycosyltransferase 2-like" evidence="1">
    <location>
        <begin position="29"/>
        <end position="194"/>
    </location>
</feature>
<dbReference type="Proteomes" id="UP000766904">
    <property type="component" value="Unassembled WGS sequence"/>
</dbReference>
<dbReference type="PANTHER" id="PTHR43685:SF2">
    <property type="entry name" value="GLYCOSYLTRANSFERASE 2-LIKE DOMAIN-CONTAINING PROTEIN"/>
    <property type="match status" value="1"/>
</dbReference>
<dbReference type="EMBL" id="PHNJ01000004">
    <property type="protein sequence ID" value="TYL38880.1"/>
    <property type="molecule type" value="Genomic_DNA"/>
</dbReference>
<evidence type="ECO:0000259" key="1">
    <source>
        <dbReference type="Pfam" id="PF00535"/>
    </source>
</evidence>
<evidence type="ECO:0000313" key="3">
    <source>
        <dbReference type="Proteomes" id="UP000766904"/>
    </source>
</evidence>
<sequence>MLRHVRQLFARSRLSTGKTGLLDRRLPLSVVVPVYNDPAGIETTLQSLTDQTRSASDYEVLVVDNGSDDGTRDVVRTYRERYPELVSLLVEDEIQSSYAARNEGVRHARGQIIAFVDADMTVDETWAESVVASFREHGWDYMGSEIETYVDGPESLTALYDRTLGGFPVEFFLEERNFTVTACLAVRREVFEEVGLFDPRFTSQGDGEFGKRVHAAGFDQHFEPGITMYHPTRTTLSAWLRKQIRIGRGAMQKRTYTPERVDRAERSHPLSPRKFLPPRPGRFYARLSDATNPNLQTAVGLYALDYLTKLARAVGAVLEWLEQSRTGTRPKPPYVKA</sequence>
<dbReference type="InterPro" id="IPR001173">
    <property type="entry name" value="Glyco_trans_2-like"/>
</dbReference>
<evidence type="ECO:0000313" key="2">
    <source>
        <dbReference type="EMBL" id="TYL38880.1"/>
    </source>
</evidence>
<dbReference type="Gene3D" id="3.90.550.10">
    <property type="entry name" value="Spore Coat Polysaccharide Biosynthesis Protein SpsA, Chain A"/>
    <property type="match status" value="1"/>
</dbReference>
<protein>
    <submittedName>
        <fullName evidence="2">Glycosyltransferase family 2</fullName>
    </submittedName>
</protein>
<proteinExistence type="predicted"/>
<dbReference type="InterPro" id="IPR029044">
    <property type="entry name" value="Nucleotide-diphossugar_trans"/>
</dbReference>
<organism evidence="2 3">
    <name type="scientific">Natronococcus pandeyae</name>
    <dbReference type="NCBI Taxonomy" id="2055836"/>
    <lineage>
        <taxon>Archaea</taxon>
        <taxon>Methanobacteriati</taxon>
        <taxon>Methanobacteriota</taxon>
        <taxon>Stenosarchaea group</taxon>
        <taxon>Halobacteria</taxon>
        <taxon>Halobacteriales</taxon>
        <taxon>Natrialbaceae</taxon>
        <taxon>Natronococcus</taxon>
    </lineage>
</organism>
<dbReference type="PANTHER" id="PTHR43685">
    <property type="entry name" value="GLYCOSYLTRANSFERASE"/>
    <property type="match status" value="1"/>
</dbReference>
<name>A0A8J8Q7T2_9EURY</name>
<gene>
    <name evidence="2" type="ORF">CV102_10255</name>
</gene>